<dbReference type="Pfam" id="PF19287">
    <property type="entry name" value="DUF5910"/>
    <property type="match status" value="1"/>
</dbReference>
<sequence>MSVLFCPHTLITTYSLILILLQLGVNALPLNETQLHKRAFPSTLESGTPSVKIDPGRVLLGYRYVSKQKAAEYNDLRELTSIPATGEQLGQGAYLSPRLNMFPGNSLPPDYWEGWFNVQCVVTAGEKALAKAPKLFVTDAAGTNRDKAKLAQYIQAQTGAHYDIEQTLLFSAHHTVQFRNNYQVLIPPAYLVTSPGFPGVQGGGNSLEMRVDCVPMGEVGFAPSADWDAWGIRNWPTHGPFRVGEIKKQQKVSAAWPPLVSPSNRKPVAPGAPLTKKKDKENKKEENKKEEIKKEENKKEENQKGTVKKLFQKIMPGSSQS</sequence>
<comment type="caution">
    <text evidence="3">The sequence shown here is derived from an EMBL/GenBank/DDBJ whole genome shotgun (WGS) entry which is preliminary data.</text>
</comment>
<feature type="region of interest" description="Disordered" evidence="1">
    <location>
        <begin position="254"/>
        <end position="321"/>
    </location>
</feature>
<feature type="signal peptide" evidence="2">
    <location>
        <begin position="1"/>
        <end position="27"/>
    </location>
</feature>
<evidence type="ECO:0000256" key="1">
    <source>
        <dbReference type="SAM" id="MobiDB-lite"/>
    </source>
</evidence>
<organism evidence="3 4">
    <name type="scientific">Rhodocollybia butyracea</name>
    <dbReference type="NCBI Taxonomy" id="206335"/>
    <lineage>
        <taxon>Eukaryota</taxon>
        <taxon>Fungi</taxon>
        <taxon>Dikarya</taxon>
        <taxon>Basidiomycota</taxon>
        <taxon>Agaricomycotina</taxon>
        <taxon>Agaricomycetes</taxon>
        <taxon>Agaricomycetidae</taxon>
        <taxon>Agaricales</taxon>
        <taxon>Marasmiineae</taxon>
        <taxon>Omphalotaceae</taxon>
        <taxon>Rhodocollybia</taxon>
    </lineage>
</organism>
<proteinExistence type="predicted"/>
<accession>A0A9P5P625</accession>
<gene>
    <name evidence="3" type="ORF">BDP27DRAFT_1435275</name>
</gene>
<evidence type="ECO:0000313" key="4">
    <source>
        <dbReference type="Proteomes" id="UP000772434"/>
    </source>
</evidence>
<dbReference type="AlphaFoldDB" id="A0A9P5P625"/>
<dbReference type="Proteomes" id="UP000772434">
    <property type="component" value="Unassembled WGS sequence"/>
</dbReference>
<name>A0A9P5P625_9AGAR</name>
<dbReference type="InterPro" id="IPR045564">
    <property type="entry name" value="DUF5910"/>
</dbReference>
<dbReference type="EMBL" id="JADNRY010000571">
    <property type="protein sequence ID" value="KAF9039549.1"/>
    <property type="molecule type" value="Genomic_DNA"/>
</dbReference>
<keyword evidence="2" id="KW-0732">Signal</keyword>
<dbReference type="OrthoDB" id="3017589at2759"/>
<evidence type="ECO:0000313" key="3">
    <source>
        <dbReference type="EMBL" id="KAF9039549.1"/>
    </source>
</evidence>
<evidence type="ECO:0000256" key="2">
    <source>
        <dbReference type="SAM" id="SignalP"/>
    </source>
</evidence>
<reference evidence="3" key="1">
    <citation type="submission" date="2020-11" db="EMBL/GenBank/DDBJ databases">
        <authorList>
            <consortium name="DOE Joint Genome Institute"/>
            <person name="Ahrendt S."/>
            <person name="Riley R."/>
            <person name="Andreopoulos W."/>
            <person name="Labutti K."/>
            <person name="Pangilinan J."/>
            <person name="Ruiz-Duenas F.J."/>
            <person name="Barrasa J.M."/>
            <person name="Sanchez-Garcia M."/>
            <person name="Camarero S."/>
            <person name="Miyauchi S."/>
            <person name="Serrano A."/>
            <person name="Linde D."/>
            <person name="Babiker R."/>
            <person name="Drula E."/>
            <person name="Ayuso-Fernandez I."/>
            <person name="Pacheco R."/>
            <person name="Padilla G."/>
            <person name="Ferreira P."/>
            <person name="Barriuso J."/>
            <person name="Kellner H."/>
            <person name="Castanera R."/>
            <person name="Alfaro M."/>
            <person name="Ramirez L."/>
            <person name="Pisabarro A.G."/>
            <person name="Kuo A."/>
            <person name="Tritt A."/>
            <person name="Lipzen A."/>
            <person name="He G."/>
            <person name="Yan M."/>
            <person name="Ng V."/>
            <person name="Cullen D."/>
            <person name="Martin F."/>
            <person name="Rosso M.-N."/>
            <person name="Henrissat B."/>
            <person name="Hibbett D."/>
            <person name="Martinez A.T."/>
            <person name="Grigoriev I.V."/>
        </authorList>
    </citation>
    <scope>NUCLEOTIDE SEQUENCE</scope>
    <source>
        <strain evidence="3">AH 40177</strain>
    </source>
</reference>
<feature type="chain" id="PRO_5040223446" evidence="2">
    <location>
        <begin position="28"/>
        <end position="321"/>
    </location>
</feature>
<protein>
    <submittedName>
        <fullName evidence="3">Uncharacterized protein</fullName>
    </submittedName>
</protein>
<feature type="compositionally biased region" description="Basic and acidic residues" evidence="1">
    <location>
        <begin position="276"/>
        <end position="303"/>
    </location>
</feature>
<keyword evidence="4" id="KW-1185">Reference proteome</keyword>